<dbReference type="Proteomes" id="UP000627521">
    <property type="component" value="Unassembled WGS sequence"/>
</dbReference>
<evidence type="ECO:0008006" key="4">
    <source>
        <dbReference type="Google" id="ProtNLM"/>
    </source>
</evidence>
<dbReference type="SUPFAM" id="SSF54523">
    <property type="entry name" value="Pili subunits"/>
    <property type="match status" value="1"/>
</dbReference>
<gene>
    <name evidence="2" type="ORF">IEG06_14750</name>
</gene>
<dbReference type="RefSeq" id="WP_191101694.1">
    <property type="nucleotide sequence ID" value="NZ_JACXXH010000019.1"/>
</dbReference>
<dbReference type="InterPro" id="IPR045584">
    <property type="entry name" value="Pilin-like"/>
</dbReference>
<reference evidence="2 3" key="1">
    <citation type="submission" date="2020-09" db="EMBL/GenBank/DDBJ databases">
        <title>Bacillus nautilus sp. nov., Chryseoglobus crepusculi sp. nov, and Psychrobacter noctis sp. nov., isolated from deep-sea sponges from the equatorial Atlantic.</title>
        <authorList>
            <person name="Stennett H.L."/>
            <person name="Williams S.E."/>
        </authorList>
    </citation>
    <scope>NUCLEOTIDE SEQUENCE [LARGE SCALE GENOMIC DNA]</scope>
    <source>
        <strain evidence="2 3">28M-24</strain>
    </source>
</reference>
<organism evidence="2 3">
    <name type="scientific">Olleya marilimosa</name>
    <dbReference type="NCBI Taxonomy" id="272164"/>
    <lineage>
        <taxon>Bacteria</taxon>
        <taxon>Pseudomonadati</taxon>
        <taxon>Bacteroidota</taxon>
        <taxon>Flavobacteriia</taxon>
        <taxon>Flavobacteriales</taxon>
        <taxon>Flavobacteriaceae</taxon>
    </lineage>
</organism>
<feature type="transmembrane region" description="Helical" evidence="1">
    <location>
        <begin position="43"/>
        <end position="64"/>
    </location>
</feature>
<feature type="transmembrane region" description="Helical" evidence="1">
    <location>
        <begin position="6"/>
        <end position="22"/>
    </location>
</feature>
<keyword evidence="1" id="KW-1133">Transmembrane helix</keyword>
<keyword evidence="1" id="KW-0472">Membrane</keyword>
<evidence type="ECO:0000313" key="2">
    <source>
        <dbReference type="EMBL" id="MBD3864706.1"/>
    </source>
</evidence>
<name>A0ABR8LYI2_9FLAO</name>
<keyword evidence="1" id="KW-0812">Transmembrane</keyword>
<comment type="caution">
    <text evidence="2">The sequence shown here is derived from an EMBL/GenBank/DDBJ whole genome shotgun (WGS) entry which is preliminary data.</text>
</comment>
<sequence>MIESILDFFVAIADLFYELKFWKKKKARRKFEKENNLPKKVMIHPYLKFFGIFIIIIFTARLFFGNFLFSNNGESRTTEKIAEIEQILENEKNSLGIYPEKLNTIIRNNPLRKSITFDYWNNEFFYEQIQNGLGYVLISKGKDGILKTEDDINGNKNLP</sequence>
<accession>A0ABR8LYI2</accession>
<keyword evidence="3" id="KW-1185">Reference proteome</keyword>
<protein>
    <recommendedName>
        <fullName evidence="4">Type II secretion system protein GspG C-terminal domain-containing protein</fullName>
    </recommendedName>
</protein>
<dbReference type="Gene3D" id="3.30.700.10">
    <property type="entry name" value="Glycoprotein, Type 4 Pilin"/>
    <property type="match status" value="1"/>
</dbReference>
<proteinExistence type="predicted"/>
<evidence type="ECO:0000256" key="1">
    <source>
        <dbReference type="SAM" id="Phobius"/>
    </source>
</evidence>
<dbReference type="EMBL" id="JACXXH010000019">
    <property type="protein sequence ID" value="MBD3864706.1"/>
    <property type="molecule type" value="Genomic_DNA"/>
</dbReference>
<evidence type="ECO:0000313" key="3">
    <source>
        <dbReference type="Proteomes" id="UP000627521"/>
    </source>
</evidence>